<sequence length="54" mass="6187">MNMNGARTKGWVGHLDRDGSHVQNMVKYRLVTHEESDEFLRSIQGQISSISKLE</sequence>
<keyword evidence="2" id="KW-1185">Reference proteome</keyword>
<proteinExistence type="predicted"/>
<dbReference type="EMBL" id="JAGGKQ010000032">
    <property type="protein sequence ID" value="MBP1923854.1"/>
    <property type="molecule type" value="Genomic_DNA"/>
</dbReference>
<name>A0A8T4GH19_9EURY</name>
<gene>
    <name evidence="1" type="ORF">J2751_002899</name>
</gene>
<accession>A0A8T4GH19</accession>
<dbReference type="Proteomes" id="UP000823588">
    <property type="component" value="Unassembled WGS sequence"/>
</dbReference>
<protein>
    <submittedName>
        <fullName evidence="1">Uncharacterized protein</fullName>
    </submittedName>
</protein>
<organism evidence="1 2">
    <name type="scientific">Halorubrum alkaliphilum</name>
    <dbReference type="NCBI Taxonomy" id="261290"/>
    <lineage>
        <taxon>Archaea</taxon>
        <taxon>Methanobacteriati</taxon>
        <taxon>Methanobacteriota</taxon>
        <taxon>Stenosarchaea group</taxon>
        <taxon>Halobacteria</taxon>
        <taxon>Halobacteriales</taxon>
        <taxon>Haloferacaceae</taxon>
        <taxon>Halorubrum</taxon>
    </lineage>
</organism>
<comment type="caution">
    <text evidence="1">The sequence shown here is derived from an EMBL/GenBank/DDBJ whole genome shotgun (WGS) entry which is preliminary data.</text>
</comment>
<evidence type="ECO:0000313" key="2">
    <source>
        <dbReference type="Proteomes" id="UP000823588"/>
    </source>
</evidence>
<dbReference type="AlphaFoldDB" id="A0A8T4GH19"/>
<evidence type="ECO:0000313" key="1">
    <source>
        <dbReference type="EMBL" id="MBP1923854.1"/>
    </source>
</evidence>
<reference evidence="1" key="1">
    <citation type="submission" date="2021-03" db="EMBL/GenBank/DDBJ databases">
        <title>Genomic Encyclopedia of Type Strains, Phase IV (KMG-IV): sequencing the most valuable type-strain genomes for metagenomic binning, comparative biology and taxonomic classification.</title>
        <authorList>
            <person name="Goeker M."/>
        </authorList>
    </citation>
    <scope>NUCLEOTIDE SEQUENCE</scope>
    <source>
        <strain evidence="1">DSM 23564</strain>
    </source>
</reference>